<evidence type="ECO:0000259" key="7">
    <source>
        <dbReference type="PROSITE" id="PS51805"/>
    </source>
</evidence>
<keyword evidence="2" id="KW-0479">Metal-binding</keyword>
<feature type="domain" description="PHD-type" evidence="7">
    <location>
        <begin position="6"/>
        <end position="124"/>
    </location>
</feature>
<evidence type="ECO:0000256" key="2">
    <source>
        <dbReference type="ARBA" id="ARBA00022723"/>
    </source>
</evidence>
<dbReference type="Proteomes" id="UP000677803">
    <property type="component" value="Unassembled WGS sequence"/>
</dbReference>
<name>A0A8S4ANI4_9TELE</name>
<dbReference type="Pfam" id="PF13771">
    <property type="entry name" value="zf-HC5HC2H"/>
    <property type="match status" value="1"/>
</dbReference>
<dbReference type="InterPro" id="IPR051188">
    <property type="entry name" value="PHD-type_Zinc_Finger"/>
</dbReference>
<evidence type="ECO:0000256" key="4">
    <source>
        <dbReference type="ARBA" id="ARBA00022833"/>
    </source>
</evidence>
<dbReference type="PROSITE" id="PS51805">
    <property type="entry name" value="EPHD"/>
    <property type="match status" value="1"/>
</dbReference>
<keyword evidence="4" id="KW-0862">Zinc</keyword>
<feature type="region of interest" description="Disordered" evidence="6">
    <location>
        <begin position="280"/>
        <end position="318"/>
    </location>
</feature>
<comment type="caution">
    <text evidence="8">The sequence shown here is derived from an EMBL/GenBank/DDBJ whole genome shotgun (WGS) entry which is preliminary data.</text>
</comment>
<feature type="region of interest" description="Disordered" evidence="6">
    <location>
        <begin position="202"/>
        <end position="233"/>
    </location>
</feature>
<dbReference type="GO" id="GO:0008270">
    <property type="term" value="F:zinc ion binding"/>
    <property type="evidence" value="ECO:0007669"/>
    <property type="project" value="UniProtKB-KW"/>
</dbReference>
<reference evidence="8" key="1">
    <citation type="submission" date="2021-05" db="EMBL/GenBank/DDBJ databases">
        <authorList>
            <person name="Tigano A."/>
        </authorList>
    </citation>
    <scope>NUCLEOTIDE SEQUENCE</scope>
</reference>
<protein>
    <submittedName>
        <fullName evidence="8">(Atlantic silverside) hypothetical protein</fullName>
    </submittedName>
</protein>
<keyword evidence="5" id="KW-0539">Nucleus</keyword>
<keyword evidence="9" id="KW-1185">Reference proteome</keyword>
<dbReference type="InterPro" id="IPR001965">
    <property type="entry name" value="Znf_PHD"/>
</dbReference>
<dbReference type="InterPro" id="IPR034732">
    <property type="entry name" value="EPHD"/>
</dbReference>
<proteinExistence type="predicted"/>
<dbReference type="Gene3D" id="3.30.40.10">
    <property type="entry name" value="Zinc/RING finger domain, C3HC4 (zinc finger)"/>
    <property type="match status" value="1"/>
</dbReference>
<comment type="subcellular location">
    <subcellularLocation>
        <location evidence="1">Nucleus</location>
    </subcellularLocation>
</comment>
<evidence type="ECO:0000256" key="3">
    <source>
        <dbReference type="ARBA" id="ARBA00022771"/>
    </source>
</evidence>
<dbReference type="PANTHER" id="PTHR12420">
    <property type="entry name" value="PHD FINGER PROTEIN"/>
    <property type="match status" value="1"/>
</dbReference>
<evidence type="ECO:0000256" key="1">
    <source>
        <dbReference type="ARBA" id="ARBA00004123"/>
    </source>
</evidence>
<dbReference type="InterPro" id="IPR013083">
    <property type="entry name" value="Znf_RING/FYVE/PHD"/>
</dbReference>
<evidence type="ECO:0000256" key="6">
    <source>
        <dbReference type="SAM" id="MobiDB-lite"/>
    </source>
</evidence>
<sequence length="409" mass="44490">MGNGRKASCLLCQRSEETKITGALSTKEQVTAHQNCLLFSSGIFCTDSPLLDDLFGFSVDDVLDEVKRGSRLLCYHCKKKGATAGCENKRCKKSFHYPCAVQGGAEIFEDHQHGKFGLYCLKHRKQSNGDYARAFQRHQFSNNSSEAGPSKAIPLQPEHLLREEEENSFKRKSVNWNRIVSDDSSDSDKELIPPLESDIEESQNLATEDAESESLLPPVGGAAPSPPPPAAPAQLPRVVSVEIQTLKRECDSESQPCLLRGSPETPMLGMETKITALAPALNRAPPPPPPNRAPPPPPAGPAPRPSVPPPPPANPAPTVDSAAFWRSCNAAGCTQALFTHLVEGLKDVCSRIHTHQASQEDFDWALSVMEASGKLGEFVSRQQEELQRKQMELLTAAAAMKEVVSALKK</sequence>
<dbReference type="AlphaFoldDB" id="A0A8S4ANI4"/>
<dbReference type="EMBL" id="CAJRST010001113">
    <property type="protein sequence ID" value="CAG5865781.1"/>
    <property type="molecule type" value="Genomic_DNA"/>
</dbReference>
<organism evidence="8 9">
    <name type="scientific">Menidia menidia</name>
    <name type="common">Atlantic silverside</name>
    <dbReference type="NCBI Taxonomy" id="238744"/>
    <lineage>
        <taxon>Eukaryota</taxon>
        <taxon>Metazoa</taxon>
        <taxon>Chordata</taxon>
        <taxon>Craniata</taxon>
        <taxon>Vertebrata</taxon>
        <taxon>Euteleostomi</taxon>
        <taxon>Actinopterygii</taxon>
        <taxon>Neopterygii</taxon>
        <taxon>Teleostei</taxon>
        <taxon>Neoteleostei</taxon>
        <taxon>Acanthomorphata</taxon>
        <taxon>Ovalentaria</taxon>
        <taxon>Atherinomorphae</taxon>
        <taxon>Atheriniformes</taxon>
        <taxon>Atherinopsidae</taxon>
        <taxon>Menidiinae</taxon>
        <taxon>Menidia</taxon>
    </lineage>
</organism>
<evidence type="ECO:0000313" key="8">
    <source>
        <dbReference type="EMBL" id="CAG5865781.1"/>
    </source>
</evidence>
<accession>A0A8S4ANI4</accession>
<dbReference type="PANTHER" id="PTHR12420:SF4">
    <property type="entry name" value="PHD FINGER PROTEIN 11"/>
    <property type="match status" value="1"/>
</dbReference>
<evidence type="ECO:0000313" key="9">
    <source>
        <dbReference type="Proteomes" id="UP000677803"/>
    </source>
</evidence>
<dbReference type="OrthoDB" id="512616at2759"/>
<dbReference type="SMART" id="SM00249">
    <property type="entry name" value="PHD"/>
    <property type="match status" value="1"/>
</dbReference>
<evidence type="ECO:0000256" key="5">
    <source>
        <dbReference type="ARBA" id="ARBA00023242"/>
    </source>
</evidence>
<keyword evidence="3" id="KW-0863">Zinc-finger</keyword>
<dbReference type="GO" id="GO:0005634">
    <property type="term" value="C:nucleus"/>
    <property type="evidence" value="ECO:0007669"/>
    <property type="project" value="UniProtKB-SubCell"/>
</dbReference>
<feature type="compositionally biased region" description="Pro residues" evidence="6">
    <location>
        <begin position="284"/>
        <end position="315"/>
    </location>
</feature>
<gene>
    <name evidence="8" type="ORF">MMEN_LOCUS2431</name>
</gene>